<dbReference type="KEGG" id="lmat:92516328"/>
<dbReference type="Proteomes" id="UP000673552">
    <property type="component" value="Unassembled WGS sequence"/>
</dbReference>
<sequence>MVIKSPLQSRRGCRTPLSRRCTHATPRVTLARASSSYNGAAHRAGASVCAQRALPRTTKNDAVTETLDTFPYEDLDNSVLKSLPYRQCDLVTRDSSRCEGLYRHIALSMESVLSWEDDTATSGTFEAEGCCHTTTRSRPTHLLMATNMRCEHTAEHSAAQHVGSWGGSERDSLLASSFSRLNERLTRARRRNRSGALSSISSAAAAALLQESAGASDGGRRRVRPRQLRSRLVEEMVADDSVIDLLSEEWPS</sequence>
<evidence type="ECO:0000313" key="1">
    <source>
        <dbReference type="EMBL" id="KAG5479967.1"/>
    </source>
</evidence>
<dbReference type="GeneID" id="92516328"/>
<dbReference type="EMBL" id="JAFEUZ010000020">
    <property type="protein sequence ID" value="KAG5479967.1"/>
    <property type="molecule type" value="Genomic_DNA"/>
</dbReference>
<name>A0A836GDG8_9TRYP</name>
<dbReference type="OrthoDB" id="267025at2759"/>
<evidence type="ECO:0000313" key="2">
    <source>
        <dbReference type="Proteomes" id="UP000673552"/>
    </source>
</evidence>
<comment type="caution">
    <text evidence="1">The sequence shown here is derived from an EMBL/GenBank/DDBJ whole genome shotgun (WGS) entry which is preliminary data.</text>
</comment>
<dbReference type="AlphaFoldDB" id="A0A836GDG8"/>
<protein>
    <submittedName>
        <fullName evidence="1">Uncharacterized protein</fullName>
    </submittedName>
</protein>
<reference evidence="2" key="2">
    <citation type="journal article" date="2021" name="Sci. Data">
        <title>Chromosome-scale genome sequencing, assembly and annotation of six genomes from subfamily Leishmaniinae.</title>
        <authorList>
            <person name="Almutairi H."/>
            <person name="Urbaniak M.D."/>
            <person name="Bates M.D."/>
            <person name="Jariyapan N."/>
            <person name="Kwakye-Nuako G."/>
            <person name="Thomaz Soccol V."/>
            <person name="Al-Salem W.S."/>
            <person name="Dillon R.J."/>
            <person name="Bates P.A."/>
            <person name="Gatherer D."/>
        </authorList>
    </citation>
    <scope>NUCLEOTIDE SEQUENCE [LARGE SCALE GENOMIC DNA]</scope>
</reference>
<dbReference type="RefSeq" id="XP_067179130.1">
    <property type="nucleotide sequence ID" value="XM_067323816.1"/>
</dbReference>
<proteinExistence type="predicted"/>
<reference evidence="2" key="1">
    <citation type="journal article" date="2021" name="Microbiol. Resour. Announc.">
        <title>LGAAP: Leishmaniinae Genome Assembly and Annotation Pipeline.</title>
        <authorList>
            <person name="Almutairi H."/>
            <person name="Urbaniak M.D."/>
            <person name="Bates M.D."/>
            <person name="Jariyapan N."/>
            <person name="Kwakye-Nuako G."/>
            <person name="Thomaz-Soccol V."/>
            <person name="Al-Salem W.S."/>
            <person name="Dillon R.J."/>
            <person name="Bates P.A."/>
            <person name="Gatherer D."/>
        </authorList>
    </citation>
    <scope>NUCLEOTIDE SEQUENCE [LARGE SCALE GENOMIC DNA]</scope>
</reference>
<gene>
    <name evidence="1" type="ORF">LSCM1_06386</name>
</gene>
<organism evidence="1 2">
    <name type="scientific">Leishmania martiniquensis</name>
    <dbReference type="NCBI Taxonomy" id="1580590"/>
    <lineage>
        <taxon>Eukaryota</taxon>
        <taxon>Discoba</taxon>
        <taxon>Euglenozoa</taxon>
        <taxon>Kinetoplastea</taxon>
        <taxon>Metakinetoplastina</taxon>
        <taxon>Trypanosomatida</taxon>
        <taxon>Trypanosomatidae</taxon>
        <taxon>Leishmaniinae</taxon>
        <taxon>Leishmania</taxon>
    </lineage>
</organism>
<accession>A0A836GDG8</accession>
<keyword evidence="2" id="KW-1185">Reference proteome</keyword>